<gene>
    <name evidence="2" type="ordered locus">TREAZ_3284</name>
</gene>
<feature type="signal peptide" evidence="1">
    <location>
        <begin position="1"/>
        <end position="24"/>
    </location>
</feature>
<organism evidence="2 3">
    <name type="scientific">Leadbettera azotonutricia (strain ATCC BAA-888 / DSM 13862 / ZAS-9)</name>
    <name type="common">Treponema azotonutricium</name>
    <dbReference type="NCBI Taxonomy" id="545695"/>
    <lineage>
        <taxon>Bacteria</taxon>
        <taxon>Pseudomonadati</taxon>
        <taxon>Spirochaetota</taxon>
        <taxon>Spirochaetia</taxon>
        <taxon>Spirochaetales</taxon>
        <taxon>Breznakiellaceae</taxon>
        <taxon>Leadbettera</taxon>
    </lineage>
</organism>
<evidence type="ECO:0000313" key="3">
    <source>
        <dbReference type="Proteomes" id="UP000009222"/>
    </source>
</evidence>
<dbReference type="SUPFAM" id="SSF51126">
    <property type="entry name" value="Pectin lyase-like"/>
    <property type="match status" value="1"/>
</dbReference>
<dbReference type="HOGENOM" id="CLU_037848_0_0_12"/>
<dbReference type="RefSeq" id="WP_015712278.1">
    <property type="nucleotide sequence ID" value="NC_015577.1"/>
</dbReference>
<sequence>MKKMKKVLFLASAILLIAAATAAAADLYVSVETGESFRSADGSKAKPYKDLQAALDKAADGDTIHIAKGNYLGTSDRGYIEVLKAVSLKGGYTTDFSKRDVLANRTTIQPTPASNGTAGAYALLNLGKKGTVNGVKPAGEMIIDGIILDKGNSLGYHATNGKPAGVATGMLVIPPAKGENNGTKDVIGTVQPTLWFDVTGKLTIQNCVFVNGNQYAIMGNANGATIKIINNLFINNTYAAVQISSRLATGNYGNTVDFSYNTVLFNWNRTADNQDLGLGTGYRFMTGVNTDVHHNIIGLSHRAGLDRTRTETPANETKRKTGAEDNYFFLNKMGDIELPGGGMGTRVWAKNFEEREELYKYDRNEELTTAAAGGFKGKLNAPYLEGFLNATYTETTDYDANSSANNFRRAMGLNQSGSMTTKVSMYANRYPLDDALKLFGAVSGKGAQAIKN</sequence>
<dbReference type="InterPro" id="IPR011050">
    <property type="entry name" value="Pectin_lyase_fold/virulence"/>
</dbReference>
<dbReference type="AlphaFoldDB" id="F5Y936"/>
<dbReference type="KEGG" id="taz:TREAZ_3284"/>
<name>F5Y936_LEAAZ</name>
<evidence type="ECO:0000313" key="2">
    <source>
        <dbReference type="EMBL" id="AEF80721.1"/>
    </source>
</evidence>
<protein>
    <recommendedName>
        <fullName evidence="4">DUF1565 domain-containing protein</fullName>
    </recommendedName>
</protein>
<dbReference type="eggNOG" id="ENOG5033S2C">
    <property type="taxonomic scope" value="Bacteria"/>
</dbReference>
<accession>F5Y936</accession>
<proteinExistence type="predicted"/>
<keyword evidence="3" id="KW-1185">Reference proteome</keyword>
<dbReference type="OrthoDB" id="1016457at2"/>
<dbReference type="EMBL" id="CP001841">
    <property type="protein sequence ID" value="AEF80721.1"/>
    <property type="molecule type" value="Genomic_DNA"/>
</dbReference>
<dbReference type="STRING" id="545695.TREAZ_3284"/>
<reference evidence="3" key="1">
    <citation type="submission" date="2009-12" db="EMBL/GenBank/DDBJ databases">
        <title>Complete sequence of Treponema azotonutricium strain ZAS-9.</title>
        <authorList>
            <person name="Tetu S.G."/>
            <person name="Matson E."/>
            <person name="Ren Q."/>
            <person name="Seshadri R."/>
            <person name="Elbourne L."/>
            <person name="Hassan K.A."/>
            <person name="Durkin A."/>
            <person name="Radune D."/>
            <person name="Mohamoud Y."/>
            <person name="Shay R."/>
            <person name="Jin S."/>
            <person name="Zhang X."/>
            <person name="Lucey K."/>
            <person name="Ballor N.R."/>
            <person name="Ottesen E."/>
            <person name="Rosenthal R."/>
            <person name="Allen A."/>
            <person name="Leadbetter J.R."/>
            <person name="Paulsen I.T."/>
        </authorList>
    </citation>
    <scope>NUCLEOTIDE SEQUENCE [LARGE SCALE GENOMIC DNA]</scope>
    <source>
        <strain evidence="3">ATCC BAA-888 / DSM 13862 / ZAS-9</strain>
    </source>
</reference>
<dbReference type="Gene3D" id="2.160.20.10">
    <property type="entry name" value="Single-stranded right-handed beta-helix, Pectin lyase-like"/>
    <property type="match status" value="1"/>
</dbReference>
<evidence type="ECO:0008006" key="4">
    <source>
        <dbReference type="Google" id="ProtNLM"/>
    </source>
</evidence>
<dbReference type="InParanoid" id="F5Y936"/>
<dbReference type="InterPro" id="IPR012334">
    <property type="entry name" value="Pectin_lyas_fold"/>
</dbReference>
<dbReference type="Proteomes" id="UP000009222">
    <property type="component" value="Chromosome"/>
</dbReference>
<evidence type="ECO:0000256" key="1">
    <source>
        <dbReference type="SAM" id="SignalP"/>
    </source>
</evidence>
<reference evidence="2 3" key="2">
    <citation type="journal article" date="2011" name="ISME J.">
        <title>RNA-seq reveals cooperative metabolic interactions between two termite-gut spirochete species in co-culture.</title>
        <authorList>
            <person name="Rosenthal A.Z."/>
            <person name="Matson E.G."/>
            <person name="Eldar A."/>
            <person name="Leadbetter J.R."/>
        </authorList>
    </citation>
    <scope>NUCLEOTIDE SEQUENCE [LARGE SCALE GENOMIC DNA]</scope>
    <source>
        <strain evidence="3">ATCC BAA-888 / DSM 13862 / ZAS-9</strain>
    </source>
</reference>
<keyword evidence="1" id="KW-0732">Signal</keyword>
<feature type="chain" id="PRO_5003335054" description="DUF1565 domain-containing protein" evidence="1">
    <location>
        <begin position="25"/>
        <end position="452"/>
    </location>
</feature>